<dbReference type="GO" id="GO:0043138">
    <property type="term" value="F:3'-5' DNA helicase activity"/>
    <property type="evidence" value="ECO:0007669"/>
    <property type="project" value="UniProtKB-EC"/>
</dbReference>
<evidence type="ECO:0000256" key="1">
    <source>
        <dbReference type="ARBA" id="ARBA00022741"/>
    </source>
</evidence>
<comment type="catalytic activity">
    <reaction evidence="9">
        <text>ATP + H2O = ADP + phosphate + H(+)</text>
        <dbReference type="Rhea" id="RHEA:13065"/>
        <dbReference type="ChEBI" id="CHEBI:15377"/>
        <dbReference type="ChEBI" id="CHEBI:15378"/>
        <dbReference type="ChEBI" id="CHEBI:30616"/>
        <dbReference type="ChEBI" id="CHEBI:43474"/>
        <dbReference type="ChEBI" id="CHEBI:456216"/>
        <dbReference type="EC" id="5.6.2.4"/>
    </reaction>
</comment>
<reference evidence="13 14" key="1">
    <citation type="submission" date="2006-11" db="EMBL/GenBank/DDBJ databases">
        <authorList>
            <person name="Giovannoni S."/>
            <person name="Vergin K."/>
            <person name="Ferriera S."/>
            <person name="Johnson J."/>
            <person name="Kravitz S."/>
            <person name="Beeson K."/>
            <person name="Sutton G."/>
            <person name="Rogers Y.-H."/>
            <person name="Friedman R."/>
            <person name="Frazier M."/>
            <person name="Venter J.C."/>
        </authorList>
    </citation>
    <scope>NUCLEOTIDE SEQUENCE [LARGE SCALE GENOMIC DNA]</scope>
    <source>
        <strain evidence="13 14">HTCC2181</strain>
    </source>
</reference>
<evidence type="ECO:0000256" key="9">
    <source>
        <dbReference type="ARBA" id="ARBA00048988"/>
    </source>
</evidence>
<protein>
    <recommendedName>
        <fullName evidence="7">DNA 3'-5' helicase</fullName>
        <ecNumber evidence="7">5.6.2.4</ecNumber>
    </recommendedName>
    <alternativeName>
        <fullName evidence="8">DNA 3'-5' helicase II</fullName>
    </alternativeName>
</protein>
<evidence type="ECO:0000256" key="6">
    <source>
        <dbReference type="ARBA" id="ARBA00034617"/>
    </source>
</evidence>
<feature type="domain" description="UvrD-like helicase C-terminal" evidence="12">
    <location>
        <begin position="473"/>
        <end position="750"/>
    </location>
</feature>
<dbReference type="Pfam" id="PF13361">
    <property type="entry name" value="UvrD_C"/>
    <property type="match status" value="2"/>
</dbReference>
<proteinExistence type="predicted"/>
<evidence type="ECO:0000313" key="14">
    <source>
        <dbReference type="Proteomes" id="UP000054262"/>
    </source>
</evidence>
<dbReference type="GO" id="GO:0016887">
    <property type="term" value="F:ATP hydrolysis activity"/>
    <property type="evidence" value="ECO:0007669"/>
    <property type="project" value="RHEA"/>
</dbReference>
<sequence>MENKPSDYQVRERATNPLQSFVVNAPAGSGKTTLLVTRILKLLTIIEKPSEIIAITFTKKAAAQMRRKLIDVMGKNENKINDEVRTLALKAKENAINRGWEANFIESMDIITIDSLASKIIRKAPILSSSFFANITEDPSEQYEEAAKRTILEMNENDMELITFLNYDTKKIKSYLIELLKKRDQWIDVVKDYKASSCKEIEKKTYDYYQNEVKEYVDSFSEAFSIDEIKDIENILIYIHNASPKIQFLYKPDDINFWIAFGKLVLTNDGAGSIRKSFDKRMGFSADEESEIHKAKLKKIIENKTNEINNLSSIYNVIYAKKIGDIFPSVITAAADLLSNLDTHLSKIFLITKTMDFTQALRYATLTLQQTSVAEIMDNQISHILVDEYQDTNEAQVKFIKSLTDNFSGNPKKSFFVVGDPMQSIYRFRKAEVRLFKEMQTNGVGDLRPISLELTVNFRSSKRICHWLNTEYRKTFGLKDDVDKGLIKYNPCKSDPKNDDIGTGIHFHMLKGFRKASANKANEATYVYDLIVNICKDSKLSQIAVLARNRSHLREILSIFHRKQIPNGFKLVTTEIDNLQDKQSFQDILSLTKALYDLSDKISWIATLRAPWCGLTLKDLCVLFEDCSDMSSWEIINRQESLSNLSADGLVRLNFFKKVVERNIQNRGRIAHRFFIESIWRQLNGEELLLDPNDIVYIDTFLDNIDKASTPLSIDFKLLERLIENIHTSSQSNDKASKEILFMTIHKAKGMEFESVIIPGLGQPLKNDGQSLIAIDKDILSINNFKVDDSNLYDYQQSKETLRLKNERVRLLYVGISRSIEDCHLIGTVKPNKDGEYNARSDSLLKILEPIIKDCNQWKFIDSKRVEDEKSVSYESYQPKLRRIKTDSLKANEITDTHIFDKILGKELKPDHDNIYTYTGTIIHQYFKLIIKKQLDINYILSNKLDYIQALFIKKDYKKEEITMALDVIKKSLLSLCNTEDGQWIYAVHEDDQIELQHLIRLGGTLEVRVPDRSFINDNTRWVIDYKILFSDKDLITEVKKHTGQMSVYESLYDNKYPIKKAIYFAPKGKLITL</sequence>
<evidence type="ECO:0000256" key="2">
    <source>
        <dbReference type="ARBA" id="ARBA00022801"/>
    </source>
</evidence>
<dbReference type="SUPFAM" id="SSF52540">
    <property type="entry name" value="P-loop containing nucleoside triphosphate hydrolases"/>
    <property type="match status" value="1"/>
</dbReference>
<dbReference type="PANTHER" id="PTHR11070">
    <property type="entry name" value="UVRD / RECB / PCRA DNA HELICASE FAMILY MEMBER"/>
    <property type="match status" value="1"/>
</dbReference>
<dbReference type="PROSITE" id="PS51217">
    <property type="entry name" value="UVRD_HELICASE_CTER"/>
    <property type="match status" value="1"/>
</dbReference>
<name>A0P6G2_9PROT</name>
<evidence type="ECO:0000259" key="12">
    <source>
        <dbReference type="PROSITE" id="PS51217"/>
    </source>
</evidence>
<keyword evidence="2 10" id="KW-0378">Hydrolase</keyword>
<keyword evidence="1 10" id="KW-0547">Nucleotide-binding</keyword>
<organism evidence="13 14">
    <name type="scientific">Methylophilales bacterium HTCC2181</name>
    <dbReference type="NCBI Taxonomy" id="383631"/>
    <lineage>
        <taxon>Bacteria</taxon>
        <taxon>Pseudomonadati</taxon>
        <taxon>Pseudomonadota</taxon>
        <taxon>Betaproteobacteria</taxon>
        <taxon>Nitrosomonadales</taxon>
        <taxon>OM43 clade</taxon>
    </lineage>
</organism>
<dbReference type="PROSITE" id="PS51198">
    <property type="entry name" value="UVRD_HELICASE_ATP_BIND"/>
    <property type="match status" value="1"/>
</dbReference>
<evidence type="ECO:0000313" key="13">
    <source>
        <dbReference type="EMBL" id="EAV47122.1"/>
    </source>
</evidence>
<dbReference type="InterPro" id="IPR014016">
    <property type="entry name" value="UvrD-like_ATP-bd"/>
</dbReference>
<dbReference type="EMBL" id="AAUX01000001">
    <property type="protein sequence ID" value="EAV47122.1"/>
    <property type="molecule type" value="Genomic_DNA"/>
</dbReference>
<evidence type="ECO:0000256" key="3">
    <source>
        <dbReference type="ARBA" id="ARBA00022806"/>
    </source>
</evidence>
<dbReference type="Gene3D" id="3.40.50.300">
    <property type="entry name" value="P-loop containing nucleotide triphosphate hydrolases"/>
    <property type="match status" value="3"/>
</dbReference>
<keyword evidence="14" id="KW-1185">Reference proteome</keyword>
<dbReference type="EC" id="5.6.2.4" evidence="7"/>
<feature type="binding site" evidence="10">
    <location>
        <begin position="25"/>
        <end position="32"/>
    </location>
    <ligand>
        <name>ATP</name>
        <dbReference type="ChEBI" id="CHEBI:30616"/>
    </ligand>
</feature>
<evidence type="ECO:0000256" key="7">
    <source>
        <dbReference type="ARBA" id="ARBA00034808"/>
    </source>
</evidence>
<comment type="catalytic activity">
    <reaction evidence="6">
        <text>Couples ATP hydrolysis with the unwinding of duplex DNA by translocating in the 3'-5' direction.</text>
        <dbReference type="EC" id="5.6.2.4"/>
    </reaction>
</comment>
<dbReference type="InterPro" id="IPR014017">
    <property type="entry name" value="DNA_helicase_UvrD-like_C"/>
</dbReference>
<dbReference type="GO" id="GO:0033202">
    <property type="term" value="C:DNA helicase complex"/>
    <property type="evidence" value="ECO:0007669"/>
    <property type="project" value="TreeGrafter"/>
</dbReference>
<comment type="caution">
    <text evidence="13">The sequence shown here is derived from an EMBL/GenBank/DDBJ whole genome shotgun (WGS) entry which is preliminary data.</text>
</comment>
<dbReference type="Pfam" id="PF00580">
    <property type="entry name" value="UvrD-helicase"/>
    <property type="match status" value="1"/>
</dbReference>
<dbReference type="GO" id="GO:0005524">
    <property type="term" value="F:ATP binding"/>
    <property type="evidence" value="ECO:0007669"/>
    <property type="project" value="UniProtKB-UniRule"/>
</dbReference>
<dbReference type="GO" id="GO:0003677">
    <property type="term" value="F:DNA binding"/>
    <property type="evidence" value="ECO:0007669"/>
    <property type="project" value="InterPro"/>
</dbReference>
<keyword evidence="5" id="KW-0413">Isomerase</keyword>
<accession>A0P6G2</accession>
<evidence type="ECO:0000256" key="4">
    <source>
        <dbReference type="ARBA" id="ARBA00022840"/>
    </source>
</evidence>
<evidence type="ECO:0000259" key="11">
    <source>
        <dbReference type="PROSITE" id="PS51198"/>
    </source>
</evidence>
<gene>
    <name evidence="13" type="ORF">MB2181_03575</name>
</gene>
<dbReference type="AlphaFoldDB" id="A0P6G2"/>
<dbReference type="GO" id="GO:0000725">
    <property type="term" value="P:recombinational repair"/>
    <property type="evidence" value="ECO:0007669"/>
    <property type="project" value="TreeGrafter"/>
</dbReference>
<keyword evidence="3 10" id="KW-0347">Helicase</keyword>
<dbReference type="PANTHER" id="PTHR11070:SF2">
    <property type="entry name" value="ATP-DEPENDENT DNA HELICASE SRS2"/>
    <property type="match status" value="1"/>
</dbReference>
<evidence type="ECO:0000256" key="10">
    <source>
        <dbReference type="PROSITE-ProRule" id="PRU00560"/>
    </source>
</evidence>
<dbReference type="GO" id="GO:0005829">
    <property type="term" value="C:cytosol"/>
    <property type="evidence" value="ECO:0007669"/>
    <property type="project" value="TreeGrafter"/>
</dbReference>
<dbReference type="Proteomes" id="UP000054262">
    <property type="component" value="Unassembled WGS sequence"/>
</dbReference>
<dbReference type="OrthoDB" id="5905204at2"/>
<dbReference type="InterPro" id="IPR027417">
    <property type="entry name" value="P-loop_NTPase"/>
</dbReference>
<evidence type="ECO:0000256" key="8">
    <source>
        <dbReference type="ARBA" id="ARBA00034923"/>
    </source>
</evidence>
<dbReference type="InterPro" id="IPR000212">
    <property type="entry name" value="DNA_helicase_UvrD/REP"/>
</dbReference>
<evidence type="ECO:0000256" key="5">
    <source>
        <dbReference type="ARBA" id="ARBA00023235"/>
    </source>
</evidence>
<feature type="domain" description="UvrD-like helicase ATP-binding" evidence="11">
    <location>
        <begin position="4"/>
        <end position="461"/>
    </location>
</feature>
<dbReference type="Gene3D" id="1.10.486.10">
    <property type="entry name" value="PCRA, domain 4"/>
    <property type="match status" value="1"/>
</dbReference>
<keyword evidence="4 10" id="KW-0067">ATP-binding</keyword>